<accession>A0A6A5YBI4</accession>
<evidence type="ECO:0000259" key="6">
    <source>
        <dbReference type="Pfam" id="PF07992"/>
    </source>
</evidence>
<comment type="similarity">
    <text evidence="1">Belongs to the NADH dehydrogenase family.</text>
</comment>
<evidence type="ECO:0000256" key="2">
    <source>
        <dbReference type="ARBA" id="ARBA00022630"/>
    </source>
</evidence>
<organism evidence="7 8">
    <name type="scientific">Saccharata proteae CBS 121410</name>
    <dbReference type="NCBI Taxonomy" id="1314787"/>
    <lineage>
        <taxon>Eukaryota</taxon>
        <taxon>Fungi</taxon>
        <taxon>Dikarya</taxon>
        <taxon>Ascomycota</taxon>
        <taxon>Pezizomycotina</taxon>
        <taxon>Dothideomycetes</taxon>
        <taxon>Dothideomycetes incertae sedis</taxon>
        <taxon>Botryosphaeriales</taxon>
        <taxon>Saccharataceae</taxon>
        <taxon>Saccharata</taxon>
    </lineage>
</organism>
<keyword evidence="5" id="KW-0520">NAD</keyword>
<gene>
    <name evidence="7" type="ORF">K490DRAFT_37167</name>
</gene>
<keyword evidence="2" id="KW-0285">Flavoprotein</keyword>
<dbReference type="EMBL" id="ML978714">
    <property type="protein sequence ID" value="KAF2089232.1"/>
    <property type="molecule type" value="Genomic_DNA"/>
</dbReference>
<evidence type="ECO:0000256" key="3">
    <source>
        <dbReference type="ARBA" id="ARBA00022827"/>
    </source>
</evidence>
<dbReference type="GO" id="GO:0005739">
    <property type="term" value="C:mitochondrion"/>
    <property type="evidence" value="ECO:0007669"/>
    <property type="project" value="TreeGrafter"/>
</dbReference>
<keyword evidence="3" id="KW-0274">FAD</keyword>
<dbReference type="Proteomes" id="UP000799776">
    <property type="component" value="Unassembled WGS sequence"/>
</dbReference>
<dbReference type="InterPro" id="IPR023753">
    <property type="entry name" value="FAD/NAD-binding_dom"/>
</dbReference>
<dbReference type="Gene3D" id="3.50.50.100">
    <property type="match status" value="1"/>
</dbReference>
<sequence length="432" mass="47744">MSLAVKQRVAIVGSGWAGFTLASTLAPNKFDITVVSPHPTCTYTPLLASAACGKFAFYLAEEPLRSRRRNINFIKGTVSNVNFPSQTLRCTPAFDEAASSGAITEAFDVPYDKLILAPGCMPNTFGTPGVQENAQFIRTVADARNLRARLFDQLEKASLPGLSDQQQRELLHIIIVGGGPTGIEICAEAYDLVQKDLVHLYPGIADKISIAIHDVAPHILSAYDEKLYEYARERLVERKIDVRTESHIEKVEKDAMFTKEEGRIPCGLVIWATGNKAIPLVESLDAKKPEKGLPRILTDPRLRVLKPASKDQNSAEQQETWPGVYGLGDACDIEGKPLPTTAEVATQKAEYLGKVLNEDDQTTPFKYHQKGMVTYIGNHDGVIQEGEWTGQAAWAAWRQGSLTWTRSWRTRAMIICTWVLNSLFGSEITRGR</sequence>
<evidence type="ECO:0000256" key="1">
    <source>
        <dbReference type="ARBA" id="ARBA00005272"/>
    </source>
</evidence>
<dbReference type="PANTHER" id="PTHR43706:SF17">
    <property type="entry name" value="NADH DEHYDROGENASE (EUROFUNG)"/>
    <property type="match status" value="1"/>
</dbReference>
<evidence type="ECO:0000256" key="4">
    <source>
        <dbReference type="ARBA" id="ARBA00023002"/>
    </source>
</evidence>
<keyword evidence="8" id="KW-1185">Reference proteome</keyword>
<reference evidence="7" key="1">
    <citation type="journal article" date="2020" name="Stud. Mycol.">
        <title>101 Dothideomycetes genomes: a test case for predicting lifestyles and emergence of pathogens.</title>
        <authorList>
            <person name="Haridas S."/>
            <person name="Albert R."/>
            <person name="Binder M."/>
            <person name="Bloem J."/>
            <person name="Labutti K."/>
            <person name="Salamov A."/>
            <person name="Andreopoulos B."/>
            <person name="Baker S."/>
            <person name="Barry K."/>
            <person name="Bills G."/>
            <person name="Bluhm B."/>
            <person name="Cannon C."/>
            <person name="Castanera R."/>
            <person name="Culley D."/>
            <person name="Daum C."/>
            <person name="Ezra D."/>
            <person name="Gonzalez J."/>
            <person name="Henrissat B."/>
            <person name="Kuo A."/>
            <person name="Liang C."/>
            <person name="Lipzen A."/>
            <person name="Lutzoni F."/>
            <person name="Magnuson J."/>
            <person name="Mondo S."/>
            <person name="Nolan M."/>
            <person name="Ohm R."/>
            <person name="Pangilinan J."/>
            <person name="Park H.-J."/>
            <person name="Ramirez L."/>
            <person name="Alfaro M."/>
            <person name="Sun H."/>
            <person name="Tritt A."/>
            <person name="Yoshinaga Y."/>
            <person name="Zwiers L.-H."/>
            <person name="Turgeon B."/>
            <person name="Goodwin S."/>
            <person name="Spatafora J."/>
            <person name="Crous P."/>
            <person name="Grigoriev I."/>
        </authorList>
    </citation>
    <scope>NUCLEOTIDE SEQUENCE</scope>
    <source>
        <strain evidence="7">CBS 121410</strain>
    </source>
</reference>
<dbReference type="OrthoDB" id="3244603at2759"/>
<evidence type="ECO:0000256" key="5">
    <source>
        <dbReference type="ARBA" id="ARBA00023027"/>
    </source>
</evidence>
<feature type="domain" description="FAD/NAD(P)-binding" evidence="6">
    <location>
        <begin position="8"/>
        <end position="349"/>
    </location>
</feature>
<dbReference type="PANTHER" id="PTHR43706">
    <property type="entry name" value="NADH DEHYDROGENASE"/>
    <property type="match status" value="1"/>
</dbReference>
<dbReference type="InterPro" id="IPR036188">
    <property type="entry name" value="FAD/NAD-bd_sf"/>
</dbReference>
<dbReference type="GO" id="GO:0003954">
    <property type="term" value="F:NADH dehydrogenase activity"/>
    <property type="evidence" value="ECO:0007669"/>
    <property type="project" value="InterPro"/>
</dbReference>
<dbReference type="SUPFAM" id="SSF51905">
    <property type="entry name" value="FAD/NAD(P)-binding domain"/>
    <property type="match status" value="2"/>
</dbReference>
<dbReference type="InterPro" id="IPR045024">
    <property type="entry name" value="NDH-2"/>
</dbReference>
<name>A0A6A5YBI4_9PEZI</name>
<dbReference type="AlphaFoldDB" id="A0A6A5YBI4"/>
<evidence type="ECO:0000313" key="8">
    <source>
        <dbReference type="Proteomes" id="UP000799776"/>
    </source>
</evidence>
<proteinExistence type="inferred from homology"/>
<protein>
    <submittedName>
        <fullName evidence="7">FAD/NAD(P)-binding domain-containing protein</fullName>
    </submittedName>
</protein>
<evidence type="ECO:0000313" key="7">
    <source>
        <dbReference type="EMBL" id="KAF2089232.1"/>
    </source>
</evidence>
<dbReference type="Pfam" id="PF07992">
    <property type="entry name" value="Pyr_redox_2"/>
    <property type="match status" value="1"/>
</dbReference>
<dbReference type="PRINTS" id="PR00368">
    <property type="entry name" value="FADPNR"/>
</dbReference>
<keyword evidence="4" id="KW-0560">Oxidoreductase</keyword>